<accession>A0AAJ1F9K0</accession>
<dbReference type="InterPro" id="IPR003646">
    <property type="entry name" value="SH3-like_bac-type"/>
</dbReference>
<feature type="signal peptide" evidence="2">
    <location>
        <begin position="1"/>
        <end position="23"/>
    </location>
</feature>
<protein>
    <submittedName>
        <fullName evidence="4">SH3 domain-containing protein</fullName>
    </submittedName>
</protein>
<evidence type="ECO:0000256" key="1">
    <source>
        <dbReference type="SAM" id="MobiDB-lite"/>
    </source>
</evidence>
<dbReference type="AlphaFoldDB" id="A0AAJ1F9K0"/>
<dbReference type="Proteomes" id="UP001155380">
    <property type="component" value="Unassembled WGS sequence"/>
</dbReference>
<dbReference type="SMART" id="SM00287">
    <property type="entry name" value="SH3b"/>
    <property type="match status" value="1"/>
</dbReference>
<comment type="caution">
    <text evidence="4">The sequence shown here is derived from an EMBL/GenBank/DDBJ whole genome shotgun (WGS) entry which is preliminary data.</text>
</comment>
<evidence type="ECO:0000313" key="4">
    <source>
        <dbReference type="EMBL" id="MCO5960067.1"/>
    </source>
</evidence>
<dbReference type="RefSeq" id="WP_250914783.1">
    <property type="nucleotide sequence ID" value="NZ_JAMXLX010000015.1"/>
</dbReference>
<proteinExistence type="predicted"/>
<dbReference type="PROSITE" id="PS51781">
    <property type="entry name" value="SH3B"/>
    <property type="match status" value="1"/>
</dbReference>
<feature type="domain" description="SH3b" evidence="3">
    <location>
        <begin position="23"/>
        <end position="86"/>
    </location>
</feature>
<gene>
    <name evidence="4" type="ORF">NBH21_25205</name>
</gene>
<feature type="compositionally biased region" description="Basic and acidic residues" evidence="1">
    <location>
        <begin position="207"/>
        <end position="219"/>
    </location>
</feature>
<dbReference type="Gene3D" id="2.30.30.40">
    <property type="entry name" value="SH3 Domains"/>
    <property type="match status" value="1"/>
</dbReference>
<evidence type="ECO:0000313" key="5">
    <source>
        <dbReference type="Proteomes" id="UP001155380"/>
    </source>
</evidence>
<evidence type="ECO:0000259" key="3">
    <source>
        <dbReference type="PROSITE" id="PS51781"/>
    </source>
</evidence>
<feature type="compositionally biased region" description="Basic and acidic residues" evidence="1">
    <location>
        <begin position="134"/>
        <end position="201"/>
    </location>
</feature>
<sequence length="239" mass="27897">MKKLSILAAGLLAAIVIPAVAEAAPAYSTANVNMRSGPSTRYPAVIVIPYGARVDIKGCMQTANWCDVSYAGYRGWVSGTYLQALYSQRRVYVGPEYYRPLGIPIITFSIDNYWDRYYRSRDFYRDRDRWRDDYRPRPPRYDDGDWNRPRPPRYDPDYNADRWDRPPPRYDRNDDNNWNRPPRREEENRNRPPPARHDGARDNQPPRAEEPRPPREQGGVRRNRCVIPGSSECGREGSD</sequence>
<evidence type="ECO:0000256" key="2">
    <source>
        <dbReference type="SAM" id="SignalP"/>
    </source>
</evidence>
<dbReference type="Pfam" id="PF08239">
    <property type="entry name" value="SH3_3"/>
    <property type="match status" value="1"/>
</dbReference>
<feature type="region of interest" description="Disordered" evidence="1">
    <location>
        <begin position="134"/>
        <end position="239"/>
    </location>
</feature>
<keyword evidence="2" id="KW-0732">Signal</keyword>
<feature type="chain" id="PRO_5042539540" evidence="2">
    <location>
        <begin position="24"/>
        <end position="239"/>
    </location>
</feature>
<organism evidence="4 5">
    <name type="scientific">Ciceribacter sichuanensis</name>
    <dbReference type="NCBI Taxonomy" id="2949647"/>
    <lineage>
        <taxon>Bacteria</taxon>
        <taxon>Pseudomonadati</taxon>
        <taxon>Pseudomonadota</taxon>
        <taxon>Alphaproteobacteria</taxon>
        <taxon>Hyphomicrobiales</taxon>
        <taxon>Rhizobiaceae</taxon>
        <taxon>Ciceribacter</taxon>
    </lineage>
</organism>
<reference evidence="4" key="1">
    <citation type="submission" date="2022-06" db="EMBL/GenBank/DDBJ databases">
        <authorList>
            <person name="Sun Q."/>
        </authorList>
    </citation>
    <scope>NUCLEOTIDE SEQUENCE</scope>
    <source>
        <strain evidence="4">S101</strain>
    </source>
</reference>
<dbReference type="EMBL" id="JAMXLX010000015">
    <property type="protein sequence ID" value="MCO5960067.1"/>
    <property type="molecule type" value="Genomic_DNA"/>
</dbReference>
<name>A0AAJ1F9K0_9HYPH</name>